<reference evidence="4" key="1">
    <citation type="journal article" date="2019" name="Int. J. Syst. Evol. Microbiol.">
        <title>The Global Catalogue of Microorganisms (GCM) 10K type strain sequencing project: providing services to taxonomists for standard genome sequencing and annotation.</title>
        <authorList>
            <consortium name="The Broad Institute Genomics Platform"/>
            <consortium name="The Broad Institute Genome Sequencing Center for Infectious Disease"/>
            <person name="Wu L."/>
            <person name="Ma J."/>
        </authorList>
    </citation>
    <scope>NUCLEOTIDE SEQUENCE [LARGE SCALE GENOMIC DNA]</scope>
    <source>
        <strain evidence="4">CCUG 56401</strain>
    </source>
</reference>
<name>A0ABW3FYH4_9PSEU</name>
<keyword evidence="4" id="KW-1185">Reference proteome</keyword>
<dbReference type="Gene3D" id="1.20.120.340">
    <property type="entry name" value="Flagellar protein FliS"/>
    <property type="match status" value="1"/>
</dbReference>
<dbReference type="RefSeq" id="WP_345601285.1">
    <property type="nucleotide sequence ID" value="NZ_BAABLT010000032.1"/>
</dbReference>
<dbReference type="Pfam" id="PF21725">
    <property type="entry name" value="T7SS_signal"/>
    <property type="match status" value="1"/>
</dbReference>
<proteinExistence type="predicted"/>
<sequence length="372" mass="40088">MAELGQAQNPKELVEGTPETLDANVRVLSRRAREAVDIAVALRAIDTGAWTGKAAEAFRESFSYEPTKWYDLGDALETAAQVLDIYAGTLRYAQEQAAEAIALWNQGQQQTRQAQAAHEQAIVAANQEGSADRPGTAAPFNDPGEPTRQAARDMLQRARQQLAKVAAETAQALQGLTPPQADSTVAQAAHGVLDLAGFVPGIGDIADLTNAAWYAAEGKTVDAGLSAAAAIPFLGWGAGASKVTKAVGEAAEAAKAAGHAPAQLGRAIRKDYRKTFFENHPELEGKVVVHHAVEQSAAKRYPDADLSLAEMHSYDNLRGIPKEENSTLHLKAIRKEWDSFYRSHPNATKEQLLDFATHIDNKYGHRFNPPVR</sequence>
<accession>A0ABW3FYH4</accession>
<evidence type="ECO:0000313" key="3">
    <source>
        <dbReference type="EMBL" id="MFD0923230.1"/>
    </source>
</evidence>
<evidence type="ECO:0000259" key="2">
    <source>
        <dbReference type="Pfam" id="PF21725"/>
    </source>
</evidence>
<evidence type="ECO:0000256" key="1">
    <source>
        <dbReference type="SAM" id="MobiDB-lite"/>
    </source>
</evidence>
<organism evidence="3 4">
    <name type="scientific">Saccharopolyspora rosea</name>
    <dbReference type="NCBI Taxonomy" id="524884"/>
    <lineage>
        <taxon>Bacteria</taxon>
        <taxon>Bacillati</taxon>
        <taxon>Actinomycetota</taxon>
        <taxon>Actinomycetes</taxon>
        <taxon>Pseudonocardiales</taxon>
        <taxon>Pseudonocardiaceae</taxon>
        <taxon>Saccharopolyspora</taxon>
    </lineage>
</organism>
<dbReference type="EMBL" id="JBHTIW010000030">
    <property type="protein sequence ID" value="MFD0923230.1"/>
    <property type="molecule type" value="Genomic_DNA"/>
</dbReference>
<gene>
    <name evidence="3" type="ORF">ACFQ16_26095</name>
</gene>
<feature type="domain" description="Putative T7SS secretion signal" evidence="2">
    <location>
        <begin position="3"/>
        <end position="174"/>
    </location>
</feature>
<comment type="caution">
    <text evidence="3">The sequence shown here is derived from an EMBL/GenBank/DDBJ whole genome shotgun (WGS) entry which is preliminary data.</text>
</comment>
<feature type="region of interest" description="Disordered" evidence="1">
    <location>
        <begin position="127"/>
        <end position="147"/>
    </location>
</feature>
<evidence type="ECO:0000313" key="4">
    <source>
        <dbReference type="Proteomes" id="UP001597018"/>
    </source>
</evidence>
<dbReference type="CDD" id="cd20745">
    <property type="entry name" value="FIX_RhsA_AHH_HNH-like"/>
    <property type="match status" value="1"/>
</dbReference>
<dbReference type="Proteomes" id="UP001597018">
    <property type="component" value="Unassembled WGS sequence"/>
</dbReference>
<protein>
    <submittedName>
        <fullName evidence="3">T7SS-secreted protein</fullName>
    </submittedName>
</protein>
<dbReference type="InterPro" id="IPR049082">
    <property type="entry name" value="T7SS_signal"/>
</dbReference>